<evidence type="ECO:0000256" key="1">
    <source>
        <dbReference type="ARBA" id="ARBA00022801"/>
    </source>
</evidence>
<feature type="signal peptide" evidence="2">
    <location>
        <begin position="1"/>
        <end position="20"/>
    </location>
</feature>
<dbReference type="EMBL" id="BAAADD010000004">
    <property type="protein sequence ID" value="GAA0569751.1"/>
    <property type="molecule type" value="Genomic_DNA"/>
</dbReference>
<organism evidence="5 6">
    <name type="scientific">Rhizomicrobium electricum</name>
    <dbReference type="NCBI Taxonomy" id="480070"/>
    <lineage>
        <taxon>Bacteria</taxon>
        <taxon>Pseudomonadati</taxon>
        <taxon>Pseudomonadota</taxon>
        <taxon>Alphaproteobacteria</taxon>
        <taxon>Micropepsales</taxon>
        <taxon>Micropepsaceae</taxon>
        <taxon>Rhizomicrobium</taxon>
    </lineage>
</organism>
<dbReference type="Pfam" id="PF08450">
    <property type="entry name" value="SGL"/>
    <property type="match status" value="1"/>
</dbReference>
<gene>
    <name evidence="5" type="ORF">GCM10008942_18100</name>
</gene>
<dbReference type="InterPro" id="IPR011050">
    <property type="entry name" value="Pectin_lyase_fold/virulence"/>
</dbReference>
<dbReference type="PANTHER" id="PTHR47572:SF4">
    <property type="entry name" value="LACTONASE DRP35"/>
    <property type="match status" value="1"/>
</dbReference>
<feature type="domain" description="SMP-30/Gluconolactonase/LRE-like region" evidence="3">
    <location>
        <begin position="911"/>
        <end position="998"/>
    </location>
</feature>
<dbReference type="Gene3D" id="2.160.20.10">
    <property type="entry name" value="Single-stranded right-handed beta-helix, Pectin lyase-like"/>
    <property type="match status" value="2"/>
</dbReference>
<feature type="domain" description="Rhamnogalacturonase A/B/Epimerase-like pectate lyase" evidence="4">
    <location>
        <begin position="375"/>
        <end position="499"/>
    </location>
</feature>
<dbReference type="Gene3D" id="2.120.10.30">
    <property type="entry name" value="TolB, C-terminal domain"/>
    <property type="match status" value="1"/>
</dbReference>
<dbReference type="Pfam" id="PF12708">
    <property type="entry name" value="Pect-lyase_RHGA_epim"/>
    <property type="match status" value="2"/>
</dbReference>
<keyword evidence="2" id="KW-0732">Signal</keyword>
<evidence type="ECO:0000256" key="2">
    <source>
        <dbReference type="SAM" id="SignalP"/>
    </source>
</evidence>
<dbReference type="SUPFAM" id="SSF63829">
    <property type="entry name" value="Calcium-dependent phosphotriesterase"/>
    <property type="match status" value="1"/>
</dbReference>
<sequence length="1006" mass="108462">MRFLRGALIAFFCAAVPALASTSVYQTAPADPRAVTVQGKGDGVADDTAAIQAAIDKGEKGGGVVFLPSGRYRISRTLLVWPGVRVFGVGATRPVLVLGDKTSGFQKGVSYMVAFVGAPRGVIPHVPFPPSGIVPFDPKIADAHSATFYSAMSNVDVEIGEGNPAAAAFRFRVAQHGFLSHMDLHLGSGFAGIYQASNFIRDVHFHGGRYGIVSEKTSPAWQFTVLDSSFEGQRSAAIREHELALTLANVAIRNVPVGIEIDKGYSDWLWGKDVRFESVRDAGVIISNENTVYTQVGFDNALAADTPVFAKFRDSGKTVAGSGRAYRVAAFSHGVHVPDLGRMGAIKTTSDIAPLAALPPEHAPLVRPLPPVAEWYSVRDGGAVGDGKADDTAALQRAIDSHRVVYLPLGFYRISDTLRLKPDTVLVALHPNLTQIILNDQTPAFAGVGAPKAMIQSAEGGDAIVSGFGLYSGGINPRATAMLWMAGENSLVDDIKFQLALGNDFTGMAQSTPFNAAQTAARVNTNPFLDPNPAPRWDGQYPSLWVTKGGGGTFVGCWTPDTYAGAGFYISDTTTPGHAYEMSVEHHVRAEIVLERVANWEFLAPQTEEEYRESGNATSFEIRDSRDILIANYHAYRVTRTLVPAPTAVRLYNARNIRFRNVAVNAESGFTYCDNTDKDCTTYLRPNKFPYENAIEDRTSGTVVRERQFASLDVTGKPPAAEPASGPQVKKLADGFFALGGGAADSKGRFYFVDRTFQRIYRWSDKGLEVVSDHPFDAVNVAVDASDRLLVQSSAGFYGAAFSLDPDAPNAAIVPLEPTAVSRAKKLALPTNWWVNGEFRDQYDPKTDHFTTLAELFARDAANAPAKQYVSPDGSLALPDYRVVHQGPPDNRGWRFSHALDTYGFTTAAPGSRVFLSNSAEGKTYSAKVGKSGALTDLKVFADRGGECVATDSSGRVYVANGQIFVYSSDGRETGRIDVPDRPLQLVFAGPRLYIVTHHALYAVTP</sequence>
<evidence type="ECO:0000259" key="3">
    <source>
        <dbReference type="Pfam" id="PF08450"/>
    </source>
</evidence>
<dbReference type="InterPro" id="IPR012334">
    <property type="entry name" value="Pectin_lyas_fold"/>
</dbReference>
<dbReference type="SUPFAM" id="SSF51126">
    <property type="entry name" value="Pectin lyase-like"/>
    <property type="match status" value="2"/>
</dbReference>
<keyword evidence="6" id="KW-1185">Reference proteome</keyword>
<reference evidence="5 6" key="1">
    <citation type="journal article" date="2019" name="Int. J. Syst. Evol. Microbiol.">
        <title>The Global Catalogue of Microorganisms (GCM) 10K type strain sequencing project: providing services to taxonomists for standard genome sequencing and annotation.</title>
        <authorList>
            <consortium name="The Broad Institute Genomics Platform"/>
            <consortium name="The Broad Institute Genome Sequencing Center for Infectious Disease"/>
            <person name="Wu L."/>
            <person name="Ma J."/>
        </authorList>
    </citation>
    <scope>NUCLEOTIDE SEQUENCE [LARGE SCALE GENOMIC DNA]</scope>
    <source>
        <strain evidence="5 6">JCM 15089</strain>
    </source>
</reference>
<name>A0ABN1EML3_9PROT</name>
<keyword evidence="1" id="KW-0378">Hydrolase</keyword>
<dbReference type="Proteomes" id="UP001499951">
    <property type="component" value="Unassembled WGS sequence"/>
</dbReference>
<evidence type="ECO:0000259" key="4">
    <source>
        <dbReference type="Pfam" id="PF12708"/>
    </source>
</evidence>
<evidence type="ECO:0000313" key="6">
    <source>
        <dbReference type="Proteomes" id="UP001499951"/>
    </source>
</evidence>
<dbReference type="InterPro" id="IPR024535">
    <property type="entry name" value="RHGA/B-epi-like_pectate_lyase"/>
</dbReference>
<dbReference type="PANTHER" id="PTHR47572">
    <property type="entry name" value="LIPOPROTEIN-RELATED"/>
    <property type="match status" value="1"/>
</dbReference>
<accession>A0ABN1EML3</accession>
<feature type="domain" description="Rhamnogalacturonase A/B/Epimerase-like pectate lyase" evidence="4">
    <location>
        <begin position="40"/>
        <end position="260"/>
    </location>
</feature>
<comment type="caution">
    <text evidence="5">The sequence shown here is derived from an EMBL/GenBank/DDBJ whole genome shotgun (WGS) entry which is preliminary data.</text>
</comment>
<dbReference type="InterPro" id="IPR051262">
    <property type="entry name" value="SMP-30/CGR1_Lactonase"/>
</dbReference>
<proteinExistence type="predicted"/>
<evidence type="ECO:0008006" key="7">
    <source>
        <dbReference type="Google" id="ProtNLM"/>
    </source>
</evidence>
<dbReference type="InterPro" id="IPR011042">
    <property type="entry name" value="6-blade_b-propeller_TolB-like"/>
</dbReference>
<protein>
    <recommendedName>
        <fullName evidence="7">Gluconolaconase</fullName>
    </recommendedName>
</protein>
<dbReference type="RefSeq" id="WP_166929552.1">
    <property type="nucleotide sequence ID" value="NZ_BAAADD010000004.1"/>
</dbReference>
<evidence type="ECO:0000313" key="5">
    <source>
        <dbReference type="EMBL" id="GAA0569751.1"/>
    </source>
</evidence>
<dbReference type="InterPro" id="IPR013658">
    <property type="entry name" value="SGL"/>
</dbReference>
<feature type="chain" id="PRO_5047395442" description="Gluconolaconase" evidence="2">
    <location>
        <begin position="21"/>
        <end position="1006"/>
    </location>
</feature>